<evidence type="ECO:0000313" key="6">
    <source>
        <dbReference type="Proteomes" id="UP000252797"/>
    </source>
</evidence>
<dbReference type="AlphaFoldDB" id="A0A367CA26"/>
<proteinExistence type="predicted"/>
<feature type="domain" description="Mga helix-turn-helix" evidence="3">
    <location>
        <begin position="77"/>
        <end position="163"/>
    </location>
</feature>
<dbReference type="STRING" id="53345.LIU_02825"/>
<dbReference type="InterPro" id="IPR036388">
    <property type="entry name" value="WH-like_DNA-bd_sf"/>
</dbReference>
<protein>
    <recommendedName>
        <fullName evidence="7">HTH domain-containing protein</fullName>
    </recommendedName>
</protein>
<dbReference type="SUPFAM" id="SSF46785">
    <property type="entry name" value="Winged helix' DNA-binding domain"/>
    <property type="match status" value="1"/>
</dbReference>
<reference evidence="5 6" key="1">
    <citation type="submission" date="2015-06" db="EMBL/GenBank/DDBJ databases">
        <title>The Genome Sequence of Enterococcus durans 4EA1.</title>
        <authorList>
            <consortium name="The Broad Institute Genomics Platform"/>
            <consortium name="The Broad Institute Genome Sequencing Center for Infectious Disease"/>
            <person name="Earl A.M."/>
            <person name="Van Tyne D."/>
            <person name="Lebreton F."/>
            <person name="Saavedra J.T."/>
            <person name="Gilmore M.S."/>
            <person name="Manson Mcguire A."/>
            <person name="Clock S."/>
            <person name="Crupain M."/>
            <person name="Rangan U."/>
            <person name="Young S."/>
            <person name="Abouelleil A."/>
            <person name="Cao P."/>
            <person name="Chapman S.B."/>
            <person name="Griggs A."/>
            <person name="Priest M."/>
            <person name="Shea T."/>
            <person name="Wortman J."/>
            <person name="Nusbaum C."/>
            <person name="Birren B."/>
        </authorList>
    </citation>
    <scope>NUCLEOTIDE SEQUENCE [LARGE SCALE GENOMIC DNA]</scope>
    <source>
        <strain evidence="5 6">4EA1</strain>
    </source>
</reference>
<dbReference type="Pfam" id="PF18333">
    <property type="entry name" value="ssDNA_DBD"/>
    <property type="match status" value="1"/>
</dbReference>
<evidence type="ECO:0008006" key="7">
    <source>
        <dbReference type="Google" id="ProtNLM"/>
    </source>
</evidence>
<dbReference type="InterPro" id="IPR050661">
    <property type="entry name" value="BglG_antiterminators"/>
</dbReference>
<dbReference type="PANTHER" id="PTHR30185:SF18">
    <property type="entry name" value="TRANSCRIPTIONAL REGULATOR MTLR"/>
    <property type="match status" value="1"/>
</dbReference>
<accession>A0A367CA26</accession>
<sequence length="481" mass="56513">MYSLMKKIITEKDIQRQVTLLELLLNHPKITVNELANEADTTERTVFSDLQMIRTQLPEGWVIDSDQAGIHLNHQPNLLANDLWETFLRQSISVQLLKELLVNKQVRIPSFLNNNGLSYETLKRHVKKLNLSLSPYSLQIKLTRHTAEIIGNEQTIRLFYHRLLLPFTHNSYFFENFSVHESHYFRFLKQINQTDLAVETEEIFGVCWFFINTIRIKANSRMTTYTLSQTDPLFLLYLSDLQALYETEGVYLKNEEAVFAFSCFLDSWNYNNNYTTKITDTLSSYPFSTSIQAFVQELSDHLSLSSLRDTKLSHNLILMLLKYHESPLLMEQLQSQYHYFVKEYETNYTDLYPYKVRLLEKIKTPALPINDETYFFYLLSLLTQQALLAVKPNQVIVYFLFQGEPSWKAFLQQELNASFGKRVQVKPIEYSQLAEIKFNKNDLFVSNIPIEAPPIEVIYLSTIPTKNELDRLYKKTKRSYV</sequence>
<dbReference type="Gene3D" id="1.10.1790.40">
    <property type="match status" value="1"/>
</dbReference>
<dbReference type="Pfam" id="PF05043">
    <property type="entry name" value="Mga"/>
    <property type="match status" value="1"/>
</dbReference>
<dbReference type="EMBL" id="LEPB01000009">
    <property type="protein sequence ID" value="RCA09447.1"/>
    <property type="molecule type" value="Genomic_DNA"/>
</dbReference>
<dbReference type="Gene3D" id="1.10.10.10">
    <property type="entry name" value="Winged helix-like DNA-binding domain superfamily/Winged helix DNA-binding domain"/>
    <property type="match status" value="2"/>
</dbReference>
<dbReference type="RefSeq" id="WP_113846471.1">
    <property type="nucleotide sequence ID" value="NZ_LEPB01000009.1"/>
</dbReference>
<evidence type="ECO:0000256" key="1">
    <source>
        <dbReference type="ARBA" id="ARBA00023015"/>
    </source>
</evidence>
<gene>
    <name evidence="5" type="ORF">EA71_03058</name>
</gene>
<evidence type="ECO:0000259" key="3">
    <source>
        <dbReference type="Pfam" id="PF05043"/>
    </source>
</evidence>
<dbReference type="InterPro" id="IPR007737">
    <property type="entry name" value="Mga_HTH"/>
</dbReference>
<dbReference type="Proteomes" id="UP000252797">
    <property type="component" value="Unassembled WGS sequence"/>
</dbReference>
<evidence type="ECO:0000259" key="4">
    <source>
        <dbReference type="Pfam" id="PF08280"/>
    </source>
</evidence>
<dbReference type="InterPro" id="IPR013199">
    <property type="entry name" value="HTH_Mga_DNA-bd_dom"/>
</dbReference>
<comment type="caution">
    <text evidence="5">The sequence shown here is derived from an EMBL/GenBank/DDBJ whole genome shotgun (WGS) entry which is preliminary data.</text>
</comment>
<dbReference type="PANTHER" id="PTHR30185">
    <property type="entry name" value="CRYPTIC BETA-GLUCOSIDE BGL OPERON ANTITERMINATOR"/>
    <property type="match status" value="1"/>
</dbReference>
<name>A0A367CA26_9ENTE</name>
<dbReference type="Pfam" id="PF08280">
    <property type="entry name" value="HTH_Mga"/>
    <property type="match status" value="1"/>
</dbReference>
<keyword evidence="2" id="KW-0804">Transcription</keyword>
<evidence type="ECO:0000256" key="2">
    <source>
        <dbReference type="ARBA" id="ARBA00023163"/>
    </source>
</evidence>
<organism evidence="5 6">
    <name type="scientific">Enterococcus durans</name>
    <dbReference type="NCBI Taxonomy" id="53345"/>
    <lineage>
        <taxon>Bacteria</taxon>
        <taxon>Bacillati</taxon>
        <taxon>Bacillota</taxon>
        <taxon>Bacilli</taxon>
        <taxon>Lactobacillales</taxon>
        <taxon>Enterococcaceae</taxon>
        <taxon>Enterococcus</taxon>
    </lineage>
</organism>
<dbReference type="Gene3D" id="1.10.1790.30">
    <property type="match status" value="1"/>
</dbReference>
<keyword evidence="1" id="KW-0805">Transcription regulation</keyword>
<dbReference type="Gene3D" id="3.40.50.2300">
    <property type="match status" value="1"/>
</dbReference>
<evidence type="ECO:0000313" key="5">
    <source>
        <dbReference type="EMBL" id="RCA09447.1"/>
    </source>
</evidence>
<feature type="domain" description="M protein trans-acting positive regulator (MGA) HTH" evidence="4">
    <location>
        <begin position="11"/>
        <end position="66"/>
    </location>
</feature>
<dbReference type="InterPro" id="IPR036390">
    <property type="entry name" value="WH_DNA-bd_sf"/>
</dbReference>